<keyword evidence="3" id="KW-1185">Reference proteome</keyword>
<dbReference type="OrthoDB" id="3202607at2759"/>
<sequence length="456" mass="50242">MSLYFWDSSTVLHAQLLFNLLETIITRAEVHQPPNGVVDKLPLDPLEHSPLPSLFRSPLSSLTPSDVSGDSSSLLLLPLPTPPETCLNTPDTCHLTPVSAGNKQDLEKREVRKEKDSKAKEEQTPAALTASAAAGLTTSVSTSTAISPSNVVDTPISSSSSPTISPSTTHIRIREQHTTGWPSSCLRQKKLSNASIIHTAVNIDDMHKGNSGCLGKWSHVSDGNGHIYLLNEFVGSDSQYKFRLHAIPPGSLSVPIVDSDDTADVVVSTAKALKKACPEIWFKKKCKSHKHGYFPVQPYGYSYEGGQQCPKSIYHIKKNIMAFKNLTNLSCFKHLAGHASTAFATWAPELYSLYCDYDRCLHKQHPDLTSNFSNSIWACVMYNFGPNTVTIQHIDQLNYIFGWCAITALDNFNYTKSGHIVLWELELVLEFPPSWTILIPSAYIHHSNTPISNGKA</sequence>
<evidence type="ECO:0000313" key="3">
    <source>
        <dbReference type="Proteomes" id="UP000017559"/>
    </source>
</evidence>
<feature type="compositionally biased region" description="Low complexity" evidence="1">
    <location>
        <begin position="124"/>
        <end position="145"/>
    </location>
</feature>
<dbReference type="Gene3D" id="3.60.130.30">
    <property type="match status" value="1"/>
</dbReference>
<reference evidence="2 3" key="1">
    <citation type="journal article" date="2014" name="BMC Genomics">
        <title>Genome and secretome analysis of the hemibiotrophic fungal pathogen, Moniliophthora roreri, which causes frosty pod rot disease of cacao: mechanisms of the biotrophic and necrotrophic phases.</title>
        <authorList>
            <person name="Meinhardt L.W."/>
            <person name="Costa G.G.L."/>
            <person name="Thomazella D.P.T."/>
            <person name="Teixeira P.J.P.L."/>
            <person name="Carazzolle M.F."/>
            <person name="Schuster S.C."/>
            <person name="Carlson J.E."/>
            <person name="Guiltinan M.J."/>
            <person name="Mieczkowski P."/>
            <person name="Farmer A."/>
            <person name="Ramaraj T."/>
            <person name="Crozier J."/>
            <person name="Davis R.E."/>
            <person name="Shao J."/>
            <person name="Melnick R.L."/>
            <person name="Pereira G.A.G."/>
            <person name="Bailey B.A."/>
        </authorList>
    </citation>
    <scope>NUCLEOTIDE SEQUENCE [LARGE SCALE GENOMIC DNA]</scope>
    <source>
        <strain evidence="2 3">MCA 2997</strain>
    </source>
</reference>
<protein>
    <submittedName>
        <fullName evidence="2">Uncharacterized protein</fullName>
    </submittedName>
</protein>
<organism evidence="2 3">
    <name type="scientific">Moniliophthora roreri (strain MCA 2997)</name>
    <name type="common">Cocoa frosty pod rot fungus</name>
    <name type="synonym">Crinipellis roreri</name>
    <dbReference type="NCBI Taxonomy" id="1381753"/>
    <lineage>
        <taxon>Eukaryota</taxon>
        <taxon>Fungi</taxon>
        <taxon>Dikarya</taxon>
        <taxon>Basidiomycota</taxon>
        <taxon>Agaricomycotina</taxon>
        <taxon>Agaricomycetes</taxon>
        <taxon>Agaricomycetidae</taxon>
        <taxon>Agaricales</taxon>
        <taxon>Marasmiineae</taxon>
        <taxon>Marasmiaceae</taxon>
        <taxon>Moniliophthora</taxon>
    </lineage>
</organism>
<dbReference type="EMBL" id="AWSO01002382">
    <property type="protein sequence ID" value="ESK81559.1"/>
    <property type="molecule type" value="Genomic_DNA"/>
</dbReference>
<dbReference type="STRING" id="1381753.V2XQ09"/>
<gene>
    <name evidence="2" type="ORF">Moror_5094</name>
</gene>
<name>V2XQ09_MONRO</name>
<feature type="compositionally biased region" description="Basic and acidic residues" evidence="1">
    <location>
        <begin position="104"/>
        <end position="123"/>
    </location>
</feature>
<evidence type="ECO:0000313" key="2">
    <source>
        <dbReference type="EMBL" id="ESK81559.1"/>
    </source>
</evidence>
<feature type="region of interest" description="Disordered" evidence="1">
    <location>
        <begin position="88"/>
        <end position="169"/>
    </location>
</feature>
<dbReference type="AlphaFoldDB" id="V2XQ09"/>
<dbReference type="Proteomes" id="UP000017559">
    <property type="component" value="Unassembled WGS sequence"/>
</dbReference>
<feature type="compositionally biased region" description="Low complexity" evidence="1">
    <location>
        <begin position="154"/>
        <end position="169"/>
    </location>
</feature>
<dbReference type="HOGENOM" id="CLU_600043_0_0_1"/>
<comment type="caution">
    <text evidence="2">The sequence shown here is derived from an EMBL/GenBank/DDBJ whole genome shotgun (WGS) entry which is preliminary data.</text>
</comment>
<evidence type="ECO:0000256" key="1">
    <source>
        <dbReference type="SAM" id="MobiDB-lite"/>
    </source>
</evidence>
<dbReference type="KEGG" id="mrr:Moror_5094"/>
<accession>V2XQ09</accession>
<proteinExistence type="predicted"/>